<dbReference type="Proteomes" id="UP000541185">
    <property type="component" value="Unassembled WGS sequence"/>
</dbReference>
<dbReference type="InterPro" id="IPR011749">
    <property type="entry name" value="CHP02243"/>
</dbReference>
<reference evidence="1 2" key="1">
    <citation type="submission" date="2020-04" db="EMBL/GenBank/DDBJ databases">
        <title>Ramlibacter sp. G-1-2-2 isolated from soil.</title>
        <authorList>
            <person name="Dahal R.H."/>
        </authorList>
    </citation>
    <scope>NUCLEOTIDE SEQUENCE [LARGE SCALE GENOMIC DNA]</scope>
    <source>
        <strain evidence="1 2">G-1-2-2</strain>
    </source>
</reference>
<proteinExistence type="predicted"/>
<gene>
    <name evidence="1" type="ORF">HHL11_24130</name>
</gene>
<dbReference type="EMBL" id="JABBFX010000002">
    <property type="protein sequence ID" value="NML46855.1"/>
    <property type="molecule type" value="Genomic_DNA"/>
</dbReference>
<dbReference type="RefSeq" id="WP_169421098.1">
    <property type="nucleotide sequence ID" value="NZ_JABBFX010000002.1"/>
</dbReference>
<evidence type="ECO:0000313" key="2">
    <source>
        <dbReference type="Proteomes" id="UP000541185"/>
    </source>
</evidence>
<dbReference type="NCBIfam" id="TIGR02243">
    <property type="entry name" value="putative baseplate assembly protein"/>
    <property type="match status" value="1"/>
</dbReference>
<dbReference type="AlphaFoldDB" id="A0A848H7T4"/>
<evidence type="ECO:0000313" key="1">
    <source>
        <dbReference type="EMBL" id="NML46855.1"/>
    </source>
</evidence>
<name>A0A848H7T4_9BURK</name>
<accession>A0A848H7T4</accession>
<organism evidence="1 2">
    <name type="scientific">Ramlibacter agri</name>
    <dbReference type="NCBI Taxonomy" id="2728837"/>
    <lineage>
        <taxon>Bacteria</taxon>
        <taxon>Pseudomonadati</taxon>
        <taxon>Pseudomonadota</taxon>
        <taxon>Betaproteobacteria</taxon>
        <taxon>Burkholderiales</taxon>
        <taxon>Comamonadaceae</taxon>
        <taxon>Ramlibacter</taxon>
    </lineage>
</organism>
<sequence length="846" mass="90687">MDLACLVDPRRDAVRRTPGRNGLDYVEVGDHDAPTLYAWFLGKLPPELQVNQPGLEQYLALAGGDRITGLRILDVDPQVADDPGRDDYLVITLDRTGDFSTYTLSLVGVANIDPRYASADFHFKVCCPAEVDCKGSCACPQPELDEPQANYLAKDYASFRQLLFDRLAVTMPGWTERHVPDLGVTLVEILAYVGDYLSYYQDAVATEAYIGTARQRISMRRHARLVDYRMHEGCNARAWVQLQVSGQLELPSAQTAFITGLNVPDSLRQPMMAIEAVDRLPAGSYEFFEPLPSQPPGTLMLLPAHNSIAFYTWGRRECCLLAGATSATLLDQWIVTGGDGDAEGTLTRALALQVGDVLVFEEVIGAKTGNPDDADPSRRWAVRLTSVEASEDSLYPQVVQEGADSVATPVVEIAWAVDDALPFPLCLSTLGAAPDCAYLVGISVARGNILLVDHGRTLPPEPLPPVPGVTDAGCCDCEGQPRDVSTQAGRYRPTLAQAPLLFAQPLPQPPGAAAQSLTQDPRAAVPALALIDSDGQAWTPQADLLASVADDRDCVAEIDNEGVAHLRFGDGELGRAPTVDSSFSASYRIGGGTAGNVGAEAISVLVLSDFSVSGVTVTVRNPLPAFGGIAPEPIDDARMFAPLAFRQQIERAITAADYAEIAGRNPLLQRAAAQLAWTGSWYEADVALDPLGGAPSSPELLQAVAGQLYRYRRMGHDLHILPGVRVPLTLSLDVCALPGYERGHVKAALLARFGTGLLPGGQRAFFHPDALSFGESVFLSQVIAAAQAVPGVQCVQVTAFHRCFEPARHEIDDGVLPLAANEIAQLENDPDHPERGQLSIRVAGGR</sequence>
<keyword evidence="2" id="KW-1185">Reference proteome</keyword>
<protein>
    <submittedName>
        <fullName evidence="1">Putative baseplate assembly protein</fullName>
    </submittedName>
</protein>
<comment type="caution">
    <text evidence="1">The sequence shown here is derived from an EMBL/GenBank/DDBJ whole genome shotgun (WGS) entry which is preliminary data.</text>
</comment>